<dbReference type="RefSeq" id="WP_202205835.1">
    <property type="nucleotide sequence ID" value="NZ_BLJP01000017.1"/>
</dbReference>
<name>A0A6V8ICB7_9PROT</name>
<protein>
    <recommendedName>
        <fullName evidence="1">Card1 endonuclease domain-containing protein</fullName>
    </recommendedName>
</protein>
<accession>A0A6V8ICB7</accession>
<comment type="caution">
    <text evidence="2">The sequence shown here is derived from an EMBL/GenBank/DDBJ whole genome shotgun (WGS) entry which is preliminary data.</text>
</comment>
<dbReference type="Gene3D" id="3.40.50.10770">
    <property type="entry name" value="Hypothetical protein VC1899 like domain (Restriction endonuclease-like)"/>
    <property type="match status" value="1"/>
</dbReference>
<dbReference type="InterPro" id="IPR011335">
    <property type="entry name" value="Restrct_endonuc-II-like"/>
</dbReference>
<feature type="domain" description="Card1 endonuclease" evidence="1">
    <location>
        <begin position="440"/>
        <end position="558"/>
    </location>
</feature>
<dbReference type="AlphaFoldDB" id="A0A6V8ICB7"/>
<dbReference type="InterPro" id="IPR015093">
    <property type="entry name" value="Card1_endonucl_dom"/>
</dbReference>
<sequence>MKRFLLTWYGLTDFRASLGFENTEGPVARALEAASYSDIVVLGYTRADNDSNELIEAQKTFALELASIHSMGQQNNWQITNRFVSKFANTAVAHEYFKDWLKKKSSALGQDANICLKSEKLRRLNDTEGIYACAMRVLGEVERVSGEKLVTLYLSPGTPVMAFVWALAALNFPDIKKRLIASPVITKKPETIALPAEWLDRYGAKQAAILDISNGFNVTFHLFGEQRMPALLSIRQFKSEYHVFVNSKDFPATCMRTFVESKRFHEFPVDPWDDHTVHKQITDLAKKFPNNTRIGINLTGGTKLMFAGALSAARELGAVPFYFDSKNRRVIFIDSVRREKIWPIDSIETFLRLNSDGLEIVGSSVMNETSLDRQCLTKALWIQRHKLRKFYKELIEYNNEFKPFEICHDGLNFKLDNMQTASVQSHGLDLVFEKWPDFSQYLCGGWFEEFVYLQCKPYEDAGIIQDLRINVKLNLNAKETKGYSKFGLKYNELDITFTDGYSLFIVECKAGNVTQEQVMKLQNLVRIYGGIEGRGILACCVSPNTEAIKKKIKDAKLTLWDGASLSEQIRTMMNGICARAGAAEANT</sequence>
<dbReference type="EMBL" id="BLJP01000017">
    <property type="protein sequence ID" value="GFE94712.1"/>
    <property type="molecule type" value="Genomic_DNA"/>
</dbReference>
<evidence type="ECO:0000313" key="3">
    <source>
        <dbReference type="Proteomes" id="UP000548726"/>
    </source>
</evidence>
<dbReference type="SUPFAM" id="SSF52980">
    <property type="entry name" value="Restriction endonuclease-like"/>
    <property type="match status" value="1"/>
</dbReference>
<keyword evidence="3" id="KW-1185">Reference proteome</keyword>
<dbReference type="Proteomes" id="UP000548726">
    <property type="component" value="Unassembled WGS sequence"/>
</dbReference>
<proteinExistence type="predicted"/>
<evidence type="ECO:0000259" key="1">
    <source>
        <dbReference type="Pfam" id="PF09002"/>
    </source>
</evidence>
<gene>
    <name evidence="2" type="ORF">DmAi_27710</name>
</gene>
<evidence type="ECO:0000313" key="2">
    <source>
        <dbReference type="EMBL" id="GFE94712.1"/>
    </source>
</evidence>
<dbReference type="InterPro" id="IPR011856">
    <property type="entry name" value="tRNA_endonuc-like_dom_sf"/>
</dbReference>
<dbReference type="Gene3D" id="3.40.1350.10">
    <property type="match status" value="1"/>
</dbReference>
<organism evidence="2 3">
    <name type="scientific">Acetobacter persici</name>
    <dbReference type="NCBI Taxonomy" id="1076596"/>
    <lineage>
        <taxon>Bacteria</taxon>
        <taxon>Pseudomonadati</taxon>
        <taxon>Pseudomonadota</taxon>
        <taxon>Alphaproteobacteria</taxon>
        <taxon>Acetobacterales</taxon>
        <taxon>Acetobacteraceae</taxon>
        <taxon>Acetobacter</taxon>
    </lineage>
</organism>
<reference evidence="2 3" key="1">
    <citation type="journal article" date="2020" name="Cell Rep.">
        <title>Local necrotic cells trigger systemic immune activation via gut microbiome dysbiosis in Drosophila.</title>
        <authorList>
            <person name="Kosakamoto H."/>
            <person name="Yamauchi T."/>
            <person name="Akuzawa-Tokita Y."/>
            <person name="Nishimura K."/>
            <person name="Soga T."/>
            <person name="Murakami T."/>
            <person name="Mori H."/>
            <person name="Yamamoto K."/>
            <person name="Miyazaki R."/>
            <person name="Koto A."/>
            <person name="Miura M."/>
            <person name="Obata F."/>
        </authorList>
    </citation>
    <scope>NUCLEOTIDE SEQUENCE [LARGE SCALE GENOMIC DNA]</scope>
    <source>
        <strain evidence="2 3">Ai</strain>
    </source>
</reference>
<dbReference type="Pfam" id="PF09002">
    <property type="entry name" value="Card1_endonuc"/>
    <property type="match status" value="1"/>
</dbReference>
<dbReference type="GO" id="GO:0003676">
    <property type="term" value="F:nucleic acid binding"/>
    <property type="evidence" value="ECO:0007669"/>
    <property type="project" value="InterPro"/>
</dbReference>